<evidence type="ECO:0000256" key="4">
    <source>
        <dbReference type="ARBA" id="ARBA00012313"/>
    </source>
</evidence>
<evidence type="ECO:0000256" key="3">
    <source>
        <dbReference type="ARBA" id="ARBA00001970"/>
    </source>
</evidence>
<dbReference type="InterPro" id="IPR002016">
    <property type="entry name" value="Haem_peroxidase"/>
</dbReference>
<dbReference type="InterPro" id="IPR010255">
    <property type="entry name" value="Haem_peroxidase_sf"/>
</dbReference>
<dbReference type="SUPFAM" id="SSF48113">
    <property type="entry name" value="Heme-dependent peroxidases"/>
    <property type="match status" value="1"/>
</dbReference>
<keyword evidence="9" id="KW-0408">Iron</keyword>
<accession>A0A834T074</accession>
<evidence type="ECO:0000256" key="8">
    <source>
        <dbReference type="ARBA" id="ARBA00023002"/>
    </source>
</evidence>
<dbReference type="GO" id="GO:0140825">
    <property type="term" value="F:lactoperoxidase activity"/>
    <property type="evidence" value="ECO:0007669"/>
    <property type="project" value="UniProtKB-EC"/>
</dbReference>
<dbReference type="PROSITE" id="PS50873">
    <property type="entry name" value="PEROXIDASE_4"/>
    <property type="match status" value="1"/>
</dbReference>
<name>A0A834T074_9FABA</name>
<evidence type="ECO:0000256" key="9">
    <source>
        <dbReference type="ARBA" id="ARBA00023004"/>
    </source>
</evidence>
<evidence type="ECO:0000256" key="7">
    <source>
        <dbReference type="ARBA" id="ARBA00022723"/>
    </source>
</evidence>
<keyword evidence="6" id="KW-0349">Heme</keyword>
<dbReference type="Proteomes" id="UP000634136">
    <property type="component" value="Unassembled WGS sequence"/>
</dbReference>
<keyword evidence="7" id="KW-0479">Metal-binding</keyword>
<sequence>MGLLSSDQVLYNGGYTDNVVLEYSKNPKTFKSDFASAMIKMADIEPLVGSAGIKRKICSAIN</sequence>
<dbReference type="GO" id="GO:0046872">
    <property type="term" value="F:metal ion binding"/>
    <property type="evidence" value="ECO:0007669"/>
    <property type="project" value="UniProtKB-KW"/>
</dbReference>
<feature type="domain" description="Plant heme peroxidase family profile" evidence="10">
    <location>
        <begin position="1"/>
        <end position="62"/>
    </location>
</feature>
<dbReference type="PANTHER" id="PTHR31388">
    <property type="entry name" value="PEROXIDASE 72-RELATED"/>
    <property type="match status" value="1"/>
</dbReference>
<comment type="caution">
    <text evidence="11">The sequence shown here is derived from an EMBL/GenBank/DDBJ whole genome shotgun (WGS) entry which is preliminary data.</text>
</comment>
<dbReference type="GO" id="GO:0006979">
    <property type="term" value="P:response to oxidative stress"/>
    <property type="evidence" value="ECO:0007669"/>
    <property type="project" value="InterPro"/>
</dbReference>
<dbReference type="OrthoDB" id="2113341at2759"/>
<organism evidence="11 12">
    <name type="scientific">Senna tora</name>
    <dbReference type="NCBI Taxonomy" id="362788"/>
    <lineage>
        <taxon>Eukaryota</taxon>
        <taxon>Viridiplantae</taxon>
        <taxon>Streptophyta</taxon>
        <taxon>Embryophyta</taxon>
        <taxon>Tracheophyta</taxon>
        <taxon>Spermatophyta</taxon>
        <taxon>Magnoliopsida</taxon>
        <taxon>eudicotyledons</taxon>
        <taxon>Gunneridae</taxon>
        <taxon>Pentapetalae</taxon>
        <taxon>rosids</taxon>
        <taxon>fabids</taxon>
        <taxon>Fabales</taxon>
        <taxon>Fabaceae</taxon>
        <taxon>Caesalpinioideae</taxon>
        <taxon>Cassia clade</taxon>
        <taxon>Senna</taxon>
    </lineage>
</organism>
<dbReference type="Gene3D" id="1.10.420.10">
    <property type="entry name" value="Peroxidase, domain 2"/>
    <property type="match status" value="1"/>
</dbReference>
<keyword evidence="5 11" id="KW-0575">Peroxidase</keyword>
<evidence type="ECO:0000313" key="11">
    <source>
        <dbReference type="EMBL" id="KAF7812205.1"/>
    </source>
</evidence>
<evidence type="ECO:0000256" key="1">
    <source>
        <dbReference type="ARBA" id="ARBA00000189"/>
    </source>
</evidence>
<comment type="cofactor">
    <cofactor evidence="3">
        <name>heme b</name>
        <dbReference type="ChEBI" id="CHEBI:60344"/>
    </cofactor>
</comment>
<reference evidence="11" key="1">
    <citation type="submission" date="2020-09" db="EMBL/GenBank/DDBJ databases">
        <title>Genome-Enabled Discovery of Anthraquinone Biosynthesis in Senna tora.</title>
        <authorList>
            <person name="Kang S.-H."/>
            <person name="Pandey R.P."/>
            <person name="Lee C.-M."/>
            <person name="Sim J.-S."/>
            <person name="Jeong J.-T."/>
            <person name="Choi B.-S."/>
            <person name="Jung M."/>
            <person name="Ginzburg D."/>
            <person name="Zhao K."/>
            <person name="Won S.Y."/>
            <person name="Oh T.-J."/>
            <person name="Yu Y."/>
            <person name="Kim N.-H."/>
            <person name="Lee O.R."/>
            <person name="Lee T.-H."/>
            <person name="Bashyal P."/>
            <person name="Kim T.-S."/>
            <person name="Lee W.-H."/>
            <person name="Kawkins C."/>
            <person name="Kim C.-K."/>
            <person name="Kim J.S."/>
            <person name="Ahn B.O."/>
            <person name="Rhee S.Y."/>
            <person name="Sohng J.K."/>
        </authorList>
    </citation>
    <scope>NUCLEOTIDE SEQUENCE</scope>
    <source>
        <tissue evidence="11">Leaf</tissue>
    </source>
</reference>
<evidence type="ECO:0000313" key="12">
    <source>
        <dbReference type="Proteomes" id="UP000634136"/>
    </source>
</evidence>
<keyword evidence="8" id="KW-0560">Oxidoreductase</keyword>
<protein>
    <recommendedName>
        <fullName evidence="4">peroxidase</fullName>
        <ecNumber evidence="4">1.11.1.7</ecNumber>
    </recommendedName>
</protein>
<proteinExistence type="predicted"/>
<evidence type="ECO:0000256" key="6">
    <source>
        <dbReference type="ARBA" id="ARBA00022617"/>
    </source>
</evidence>
<evidence type="ECO:0000256" key="5">
    <source>
        <dbReference type="ARBA" id="ARBA00022559"/>
    </source>
</evidence>
<evidence type="ECO:0000259" key="10">
    <source>
        <dbReference type="PROSITE" id="PS50873"/>
    </source>
</evidence>
<dbReference type="PANTHER" id="PTHR31388:SF115">
    <property type="entry name" value="PEROXIDASE 5"/>
    <property type="match status" value="1"/>
</dbReference>
<evidence type="ECO:0000256" key="2">
    <source>
        <dbReference type="ARBA" id="ARBA00001913"/>
    </source>
</evidence>
<dbReference type="EC" id="1.11.1.7" evidence="4"/>
<comment type="catalytic activity">
    <reaction evidence="1">
        <text>2 a phenolic donor + H2O2 = 2 a phenolic radical donor + 2 H2O</text>
        <dbReference type="Rhea" id="RHEA:56136"/>
        <dbReference type="ChEBI" id="CHEBI:15377"/>
        <dbReference type="ChEBI" id="CHEBI:16240"/>
        <dbReference type="ChEBI" id="CHEBI:139520"/>
        <dbReference type="ChEBI" id="CHEBI:139521"/>
        <dbReference type="EC" id="1.11.1.7"/>
    </reaction>
</comment>
<dbReference type="InterPro" id="IPR000823">
    <property type="entry name" value="Peroxidase_pln"/>
</dbReference>
<keyword evidence="12" id="KW-1185">Reference proteome</keyword>
<dbReference type="AlphaFoldDB" id="A0A834T074"/>
<comment type="cofactor">
    <cofactor evidence="2">
        <name>Ca(2+)</name>
        <dbReference type="ChEBI" id="CHEBI:29108"/>
    </cofactor>
</comment>
<dbReference type="EMBL" id="JAAIUW010000010">
    <property type="protein sequence ID" value="KAF7812205.1"/>
    <property type="molecule type" value="Genomic_DNA"/>
</dbReference>
<gene>
    <name evidence="11" type="ORF">G2W53_033181</name>
</gene>
<dbReference type="GO" id="GO:0020037">
    <property type="term" value="F:heme binding"/>
    <property type="evidence" value="ECO:0007669"/>
    <property type="project" value="InterPro"/>
</dbReference>